<evidence type="ECO:0000313" key="4">
    <source>
        <dbReference type="Proteomes" id="UP000815325"/>
    </source>
</evidence>
<keyword evidence="4" id="KW-1185">Reference proteome</keyword>
<keyword evidence="1" id="KW-0812">Transmembrane</keyword>
<sequence length="109" mass="11871">MPRGPKASNGTLREESAAAAAAPAGIQLSELRSQHFSTAFNRRVNNMDRDGDGLVDVNELKDHLRDEHRAHQSAKQMKILVVVMFITLLASIGATCGTTYAMVAYLKCL</sequence>
<comment type="caution">
    <text evidence="3">The sequence shown here is derived from an EMBL/GenBank/DDBJ whole genome shotgun (WGS) entry which is preliminary data.</text>
</comment>
<dbReference type="InterPro" id="IPR018247">
    <property type="entry name" value="EF_Hand_1_Ca_BS"/>
</dbReference>
<name>A0ABQ7H4R7_DUNSA</name>
<dbReference type="PROSITE" id="PS00018">
    <property type="entry name" value="EF_HAND_1"/>
    <property type="match status" value="1"/>
</dbReference>
<dbReference type="EMBL" id="MU069475">
    <property type="protein sequence ID" value="KAF5841842.1"/>
    <property type="molecule type" value="Genomic_DNA"/>
</dbReference>
<gene>
    <name evidence="3" type="ORF">DUNSADRAFT_10905</name>
</gene>
<feature type="domain" description="EF-hand" evidence="2">
    <location>
        <begin position="35"/>
        <end position="70"/>
    </location>
</feature>
<keyword evidence="1" id="KW-1133">Transmembrane helix</keyword>
<protein>
    <recommendedName>
        <fullName evidence="2">EF-hand domain-containing protein</fullName>
    </recommendedName>
</protein>
<feature type="transmembrane region" description="Helical" evidence="1">
    <location>
        <begin position="79"/>
        <end position="106"/>
    </location>
</feature>
<evidence type="ECO:0000313" key="3">
    <source>
        <dbReference type="EMBL" id="KAF5841842.1"/>
    </source>
</evidence>
<dbReference type="InterPro" id="IPR002048">
    <property type="entry name" value="EF_hand_dom"/>
</dbReference>
<dbReference type="PROSITE" id="PS50222">
    <property type="entry name" value="EF_HAND_2"/>
    <property type="match status" value="1"/>
</dbReference>
<evidence type="ECO:0000256" key="1">
    <source>
        <dbReference type="SAM" id="Phobius"/>
    </source>
</evidence>
<proteinExistence type="predicted"/>
<reference evidence="3" key="1">
    <citation type="submission" date="2017-08" db="EMBL/GenBank/DDBJ databases">
        <authorList>
            <person name="Polle J.E."/>
            <person name="Barry K."/>
            <person name="Cushman J."/>
            <person name="Schmutz J."/>
            <person name="Tran D."/>
            <person name="Hathwaick L.T."/>
            <person name="Yim W.C."/>
            <person name="Jenkins J."/>
            <person name="Mckie-Krisberg Z.M."/>
            <person name="Prochnik S."/>
            <person name="Lindquist E."/>
            <person name="Dockter R.B."/>
            <person name="Adam C."/>
            <person name="Molina H."/>
            <person name="Bunkerborg J."/>
            <person name="Jin E."/>
            <person name="Buchheim M."/>
            <person name="Magnuson J."/>
        </authorList>
    </citation>
    <scope>NUCLEOTIDE SEQUENCE</scope>
    <source>
        <strain evidence="3">CCAP 19/18</strain>
    </source>
</reference>
<accession>A0ABQ7H4R7</accession>
<evidence type="ECO:0000259" key="2">
    <source>
        <dbReference type="PROSITE" id="PS50222"/>
    </source>
</evidence>
<dbReference type="Proteomes" id="UP000815325">
    <property type="component" value="Unassembled WGS sequence"/>
</dbReference>
<keyword evidence="1" id="KW-0472">Membrane</keyword>
<organism evidence="3 4">
    <name type="scientific">Dunaliella salina</name>
    <name type="common">Green alga</name>
    <name type="synonym">Protococcus salinus</name>
    <dbReference type="NCBI Taxonomy" id="3046"/>
    <lineage>
        <taxon>Eukaryota</taxon>
        <taxon>Viridiplantae</taxon>
        <taxon>Chlorophyta</taxon>
        <taxon>core chlorophytes</taxon>
        <taxon>Chlorophyceae</taxon>
        <taxon>CS clade</taxon>
        <taxon>Chlamydomonadales</taxon>
        <taxon>Dunaliellaceae</taxon>
        <taxon>Dunaliella</taxon>
    </lineage>
</organism>